<comment type="caution">
    <text evidence="3">The sequence shown here is derived from an EMBL/GenBank/DDBJ whole genome shotgun (WGS) entry which is preliminary data.</text>
</comment>
<feature type="compositionally biased region" description="Low complexity" evidence="2">
    <location>
        <begin position="324"/>
        <end position="338"/>
    </location>
</feature>
<evidence type="ECO:0000256" key="2">
    <source>
        <dbReference type="SAM" id="MobiDB-lite"/>
    </source>
</evidence>
<feature type="compositionally biased region" description="Polar residues" evidence="2">
    <location>
        <begin position="279"/>
        <end position="299"/>
    </location>
</feature>
<dbReference type="EMBL" id="LNIX01000001">
    <property type="protein sequence ID" value="OXA63533.1"/>
    <property type="molecule type" value="Genomic_DNA"/>
</dbReference>
<feature type="coiled-coil region" evidence="1">
    <location>
        <begin position="859"/>
        <end position="886"/>
    </location>
</feature>
<sequence>MSSKSVRSHKSRYSYSKSQTLDLESSPNSSGHGNPPPPHSLAMSKSQSQAKVGDSRVEPVPSSSCCTEFLDDTNRNVLQFATSSSMLDFLFETNNLCNKSEDRLRREREEGGWSYIADKAVHAVGSAIDFLCGESDPERNCDEESLPESQELCDSSVEEESDLLCDPSDEDSDAKSINHAGPRVDNNRTSASNFSTIRMVHENGELVTDSQTDLLRSIDHPLTHEECLARLDKISELCKMLPTNPFLDECYKIMQNDAHAQTYDSQDDETNLVDQVQLTESTSGRTTNGITINQENQSFEIDPLEKFDSTKPSSRSLSSERGRSVPPSSSSATTPSPSDVKVNGDTPSYTLMQGLLKPYSQTSVALPIPLTGDLETGILTELVQSDQSDFPSQTQLLRDTLSTVEQDKSDIISTKPQIDNSTHKDKADEVTVKDDTFPSKPGPTRRTKTSLPKNLTNETLSNNTTPVHVSTAERSKPNKATLDYDDTGQQHIPQYRSSITIQIDSMDTIPRSVTNFAQDAALDKSGADEPTKVINPSHELNQATASVTPYEIQTNTGNPMVGKIDNDKSASTTSGNSSPSLDITIKSSKSRKPIPKSLSPPPLSTGVGTAPETVVSSSSPPDSIEDRPSQQQLDNALKPNHPQEDDNKGGGSKRNHHNPADLQEIIINYMEEEMPYKVYLASQIAEAKKPVSATTKLGQGSKDKPDLKYVLTEVDHEKNGKIDTILEINGRIINNPMDIVNPKNFLWNDFNKMQASASTLKHSLEELNAIMIDSAGSNDSLLLDEFQNSSPEDEVTSIKILEEQVIPEVGTSERRKVVKNLECTLHDVHASETKLSKKALEVNGKFVDPKNEPALLNYFKKLKETEAILEEIANDLKRNEQFLEDQGQKSER</sequence>
<feature type="compositionally biased region" description="Low complexity" evidence="2">
    <location>
        <begin position="569"/>
        <end position="580"/>
    </location>
</feature>
<feature type="region of interest" description="Disordered" evidence="2">
    <location>
        <begin position="279"/>
        <end position="346"/>
    </location>
</feature>
<organism evidence="3 4">
    <name type="scientific">Folsomia candida</name>
    <name type="common">Springtail</name>
    <dbReference type="NCBI Taxonomy" id="158441"/>
    <lineage>
        <taxon>Eukaryota</taxon>
        <taxon>Metazoa</taxon>
        <taxon>Ecdysozoa</taxon>
        <taxon>Arthropoda</taxon>
        <taxon>Hexapoda</taxon>
        <taxon>Collembola</taxon>
        <taxon>Entomobryomorpha</taxon>
        <taxon>Isotomoidea</taxon>
        <taxon>Isotomidae</taxon>
        <taxon>Proisotominae</taxon>
        <taxon>Folsomia</taxon>
    </lineage>
</organism>
<evidence type="ECO:0000313" key="3">
    <source>
        <dbReference type="EMBL" id="OXA63533.1"/>
    </source>
</evidence>
<feature type="compositionally biased region" description="Low complexity" evidence="2">
    <location>
        <begin position="454"/>
        <end position="465"/>
    </location>
</feature>
<feature type="compositionally biased region" description="Acidic residues" evidence="2">
    <location>
        <begin position="163"/>
        <end position="172"/>
    </location>
</feature>
<accession>A0A226F180</accession>
<dbReference type="Proteomes" id="UP000198287">
    <property type="component" value="Unassembled WGS sequence"/>
</dbReference>
<feature type="region of interest" description="Disordered" evidence="2">
    <location>
        <begin position="415"/>
        <end position="486"/>
    </location>
</feature>
<protein>
    <submittedName>
        <fullName evidence="3">Uncharacterized protein</fullName>
    </submittedName>
</protein>
<feature type="region of interest" description="Disordered" evidence="2">
    <location>
        <begin position="163"/>
        <end position="190"/>
    </location>
</feature>
<feature type="compositionally biased region" description="Basic residues" evidence="2">
    <location>
        <begin position="1"/>
        <end position="12"/>
    </location>
</feature>
<keyword evidence="4" id="KW-1185">Reference proteome</keyword>
<feature type="compositionally biased region" description="Basic and acidic residues" evidence="2">
    <location>
        <begin position="421"/>
        <end position="437"/>
    </location>
</feature>
<reference evidence="3 4" key="1">
    <citation type="submission" date="2015-12" db="EMBL/GenBank/DDBJ databases">
        <title>The genome of Folsomia candida.</title>
        <authorList>
            <person name="Faddeeva A."/>
            <person name="Derks M.F."/>
            <person name="Anvar Y."/>
            <person name="Smit S."/>
            <person name="Van Straalen N."/>
            <person name="Roelofs D."/>
        </authorList>
    </citation>
    <scope>NUCLEOTIDE SEQUENCE [LARGE SCALE GENOMIC DNA]</scope>
    <source>
        <strain evidence="3 4">VU population</strain>
        <tissue evidence="3">Whole body</tissue>
    </source>
</reference>
<keyword evidence="1" id="KW-0175">Coiled coil</keyword>
<evidence type="ECO:0000313" key="4">
    <source>
        <dbReference type="Proteomes" id="UP000198287"/>
    </source>
</evidence>
<proteinExistence type="predicted"/>
<dbReference type="AlphaFoldDB" id="A0A226F180"/>
<name>A0A226F180_FOLCA</name>
<feature type="region of interest" description="Disordered" evidence="2">
    <location>
        <begin position="552"/>
        <end position="659"/>
    </location>
</feature>
<evidence type="ECO:0000256" key="1">
    <source>
        <dbReference type="SAM" id="Coils"/>
    </source>
</evidence>
<gene>
    <name evidence="3" type="ORF">Fcan01_02767</name>
</gene>
<feature type="region of interest" description="Disordered" evidence="2">
    <location>
        <begin position="1"/>
        <end position="63"/>
    </location>
</feature>